<dbReference type="Pfam" id="PF00187">
    <property type="entry name" value="Chitin_bind_1"/>
    <property type="match status" value="1"/>
</dbReference>
<comment type="catalytic activity">
    <reaction evidence="1">
        <text>Random endo-hydrolysis of N-acetyl-beta-D-glucosaminide (1-&gt;4)-beta-linkages in chitin and chitodextrins.</text>
        <dbReference type="EC" id="3.2.1.14"/>
    </reaction>
</comment>
<dbReference type="Gene3D" id="3.30.60.10">
    <property type="entry name" value="Endochitinase-like"/>
    <property type="match status" value="2"/>
</dbReference>
<dbReference type="InterPro" id="IPR017853">
    <property type="entry name" value="GH"/>
</dbReference>
<dbReference type="InterPro" id="IPR036861">
    <property type="entry name" value="Endochitinase-like_sf"/>
</dbReference>
<dbReference type="STRING" id="413071.G9MUY4"/>
<dbReference type="InterPro" id="IPR001579">
    <property type="entry name" value="Glyco_hydro_18_chit_AS"/>
</dbReference>
<dbReference type="GO" id="GO:0006032">
    <property type="term" value="P:chitin catabolic process"/>
    <property type="evidence" value="ECO:0007669"/>
    <property type="project" value="UniProtKB-KW"/>
</dbReference>
<dbReference type="GO" id="GO:0005576">
    <property type="term" value="C:extracellular region"/>
    <property type="evidence" value="ECO:0007669"/>
    <property type="project" value="UniProtKB-SubCell"/>
</dbReference>
<dbReference type="Gene3D" id="3.10.50.10">
    <property type="match status" value="1"/>
</dbReference>
<dbReference type="InterPro" id="IPR050314">
    <property type="entry name" value="Glycosyl_Hydrlase_18"/>
</dbReference>
<evidence type="ECO:0000256" key="10">
    <source>
        <dbReference type="ARBA" id="ARBA00023295"/>
    </source>
</evidence>
<feature type="disulfide bond" evidence="12">
    <location>
        <begin position="125"/>
        <end position="137"/>
    </location>
</feature>
<dbReference type="SMART" id="SM00636">
    <property type="entry name" value="Glyco_18"/>
    <property type="match status" value="1"/>
</dbReference>
<keyword evidence="5" id="KW-0964">Secreted</keyword>
<dbReference type="Gene3D" id="3.20.20.80">
    <property type="entry name" value="Glycosidases"/>
    <property type="match status" value="1"/>
</dbReference>
<evidence type="ECO:0000259" key="16">
    <source>
        <dbReference type="PROSITE" id="PS50941"/>
    </source>
</evidence>
<evidence type="ECO:0000256" key="4">
    <source>
        <dbReference type="ARBA" id="ARBA00012729"/>
    </source>
</evidence>
<feature type="disulfide bond" evidence="12">
    <location>
        <begin position="104"/>
        <end position="108"/>
    </location>
</feature>
<evidence type="ECO:0000256" key="14">
    <source>
        <dbReference type="SAM" id="MobiDB-lite"/>
    </source>
</evidence>
<evidence type="ECO:0000256" key="2">
    <source>
        <dbReference type="ARBA" id="ARBA00004613"/>
    </source>
</evidence>
<dbReference type="InterPro" id="IPR029070">
    <property type="entry name" value="Chitinase_insertion_sf"/>
</dbReference>
<keyword evidence="15" id="KW-0732">Signal</keyword>
<feature type="disulfide bond" evidence="12">
    <location>
        <begin position="150"/>
        <end position="154"/>
    </location>
</feature>
<feature type="chain" id="PRO_5003523908" description="chitinase" evidence="15">
    <location>
        <begin position="36"/>
        <end position="1804"/>
    </location>
</feature>
<feature type="compositionally biased region" description="Acidic residues" evidence="14">
    <location>
        <begin position="1789"/>
        <end position="1804"/>
    </location>
</feature>
<keyword evidence="10 13" id="KW-0326">Glycosidase</keyword>
<keyword evidence="12" id="KW-1015">Disulfide bond</keyword>
<dbReference type="RefSeq" id="XP_013955954.1">
    <property type="nucleotide sequence ID" value="XM_014100479.1"/>
</dbReference>
<dbReference type="SUPFAM" id="SSF51445">
    <property type="entry name" value="(Trans)glycosidases"/>
    <property type="match status" value="1"/>
</dbReference>
<dbReference type="PANTHER" id="PTHR11177:SF397">
    <property type="entry name" value="CHITINASE"/>
    <property type="match status" value="1"/>
</dbReference>
<feature type="domain" description="Chitin-binding type-1" evidence="16">
    <location>
        <begin position="72"/>
        <end position="110"/>
    </location>
</feature>
<dbReference type="InParanoid" id="G9MUY4"/>
<dbReference type="OrthoDB" id="4898734at2759"/>
<dbReference type="PROSITE" id="PS01095">
    <property type="entry name" value="GH18_1"/>
    <property type="match status" value="1"/>
</dbReference>
<reference evidence="18 19" key="1">
    <citation type="journal article" date="2011" name="Genome Biol.">
        <title>Comparative genome sequence analysis underscores mycoparasitism as the ancestral life style of Trichoderma.</title>
        <authorList>
            <person name="Kubicek C.P."/>
            <person name="Herrera-Estrella A."/>
            <person name="Seidl-Seiboth V."/>
            <person name="Martinez D.A."/>
            <person name="Druzhinina I.S."/>
            <person name="Thon M."/>
            <person name="Zeilinger S."/>
            <person name="Casas-Flores S."/>
            <person name="Horwitz B.A."/>
            <person name="Mukherjee P.K."/>
            <person name="Mukherjee M."/>
            <person name="Kredics L."/>
            <person name="Alcaraz L.D."/>
            <person name="Aerts A."/>
            <person name="Antal Z."/>
            <person name="Atanasova L."/>
            <person name="Cervantes-Badillo M.G."/>
            <person name="Challacombe J."/>
            <person name="Chertkov O."/>
            <person name="McCluskey K."/>
            <person name="Coulpier F."/>
            <person name="Deshpande N."/>
            <person name="von Doehren H."/>
            <person name="Ebbole D.J."/>
            <person name="Esquivel-Naranjo E.U."/>
            <person name="Fekete E."/>
            <person name="Flipphi M."/>
            <person name="Glaser F."/>
            <person name="Gomez-Rodriguez E.Y."/>
            <person name="Gruber S."/>
            <person name="Han C."/>
            <person name="Henrissat B."/>
            <person name="Hermosa R."/>
            <person name="Hernandez-Onate M."/>
            <person name="Karaffa L."/>
            <person name="Kosti I."/>
            <person name="Le Crom S."/>
            <person name="Lindquist E."/>
            <person name="Lucas S."/>
            <person name="Luebeck M."/>
            <person name="Luebeck P.S."/>
            <person name="Margeot A."/>
            <person name="Metz B."/>
            <person name="Misra M."/>
            <person name="Nevalainen H."/>
            <person name="Omann M."/>
            <person name="Packer N."/>
            <person name="Perrone G."/>
            <person name="Uresti-Rivera E.E."/>
            <person name="Salamov A."/>
            <person name="Schmoll M."/>
            <person name="Seiboth B."/>
            <person name="Shapiro H."/>
            <person name="Sukno S."/>
            <person name="Tamayo-Ramos J.A."/>
            <person name="Tisch D."/>
            <person name="Wiest A."/>
            <person name="Wilkinson H.H."/>
            <person name="Zhang M."/>
            <person name="Coutinho P.M."/>
            <person name="Kenerley C.M."/>
            <person name="Monte E."/>
            <person name="Baker S.E."/>
            <person name="Grigoriev I.V."/>
        </authorList>
    </citation>
    <scope>NUCLEOTIDE SEQUENCE [LARGE SCALE GENOMIC DNA]</scope>
    <source>
        <strain evidence="19">Gv29-8 / FGSC 10586</strain>
    </source>
</reference>
<name>G9MUY4_HYPVG</name>
<feature type="region of interest" description="Disordered" evidence="14">
    <location>
        <begin position="1767"/>
        <end position="1804"/>
    </location>
</feature>
<comment type="similarity">
    <text evidence="3">Belongs to the glycosyl hydrolase 18 family. Chitinase class V subfamily.</text>
</comment>
<feature type="disulfide bond" evidence="12">
    <location>
        <begin position="81"/>
        <end position="93"/>
    </location>
</feature>
<feature type="domain" description="Chitin-binding type-1" evidence="16">
    <location>
        <begin position="111"/>
        <end position="156"/>
    </location>
</feature>
<evidence type="ECO:0000256" key="5">
    <source>
        <dbReference type="ARBA" id="ARBA00022525"/>
    </source>
</evidence>
<keyword evidence="19" id="KW-1185">Reference proteome</keyword>
<keyword evidence="11" id="KW-0624">Polysaccharide degradation</keyword>
<dbReference type="Proteomes" id="UP000007115">
    <property type="component" value="Unassembled WGS sequence"/>
</dbReference>
<dbReference type="InterPro" id="IPR011583">
    <property type="entry name" value="Chitinase_II/V-like_cat"/>
</dbReference>
<dbReference type="SMART" id="SM00270">
    <property type="entry name" value="ChtBD1"/>
    <property type="match status" value="2"/>
</dbReference>
<dbReference type="PANTHER" id="PTHR11177">
    <property type="entry name" value="CHITINASE"/>
    <property type="match status" value="1"/>
</dbReference>
<feature type="disulfide bond" evidence="12">
    <location>
        <begin position="130"/>
        <end position="144"/>
    </location>
</feature>
<evidence type="ECO:0000256" key="6">
    <source>
        <dbReference type="ARBA" id="ARBA00022669"/>
    </source>
</evidence>
<dbReference type="EMBL" id="ABDF02000064">
    <property type="protein sequence ID" value="EHK21761.1"/>
    <property type="molecule type" value="Genomic_DNA"/>
</dbReference>
<feature type="domain" description="GH18" evidence="17">
    <location>
        <begin position="168"/>
        <end position="537"/>
    </location>
</feature>
<dbReference type="SUPFAM" id="SSF57016">
    <property type="entry name" value="Plant lectins/antimicrobial peptides"/>
    <property type="match status" value="1"/>
</dbReference>
<dbReference type="CDD" id="cd00035">
    <property type="entry name" value="ChtBD1"/>
    <property type="match status" value="1"/>
</dbReference>
<sequence>MGKETRAARLRHTSIVGLLLSLAALLFIFPTSVAAAGPEIGQDLKLTRRAVPDVGEQSKYINLFGRAAVVDDHTCAKGRPCINGACCGASGVCGYGPAYCGIGCTSNCDAKAECGQFSEDGKKTCPLNVCCSQFGFCGRTTEFCDPGAGCQSNCGQPTRPGGGGNVRSQIIGYYESWSSGSGRCGSLKPSQLPVSALDIVNFAFAYISPDTLDIVPMVGEDGSSLSAADADKLYTAVTSARFANPKTGFWLSIGGWTFSDNNTEFQHVFGDMAAEEGFRNQFALNLVRFMTQYGFDGVDIDWEYPGAPDRGGTDRDFGNFPLLLKAVRDAFNEHGHGHWGISITAPSSYWYLQYFDLQELVKHVNFINLMSYDLHGIWDETNEIGKQILAHTNLTEVDQALDLFWLNDISPTMINLGIAFYGRSYKLADASCTKPGCRFSGPGAKGDCSNTAGYLSYREIMEEVALAGDSAYQMWDREAAVKMFVYDSDNWISYDDSVTFQQKVDFANDRGLAGLMVWAVDQDDDGFNALKALTNREVDAKVPESDSLDFDISQCYYTECGGECSPNQGFKEMTRLNLDRYGKGCPKSGKDSKQRALCCPPWGAPDPATCHWTNSCTESCEDGETTLALDNYGGGGYCSTNRKQFCCPALNINKAVNKCQWYRGSSCPSNKPQYLTYSGSSKLCCPEEPVFNANLCDWYGSSGFCAQTNCPVGDVLVARSSWATPVKGSSSTASGCYFGGQKSFCCVSPFGSDAGGTLPVPLDHLFPEYESIPTADEAVYQEAFDGIWSWDVDPETSPFAWVVMVGPPESVQSLDRRDGSFLETFDCPNPDPEDYSVQTFKAVCLAESDDHDCEDLLLGDGAYGTIARLPASCGPDEWVRVVSFNEIDNTTLPHHLVKRATPYSKVYEIKYDYRIRDVASDEIFVRIDTSSHSHYWSQIVASDMQSKKKRSEDDLQTDGAAKKKSSIPDWREPHMEWFRQHELRKRGAGSGGWWAQKFIDLLKNGAVSSSEPGSYSFEQVLYQASISCPPNFDASMSVRANGSLNADLDFGVSLIGRVKDTQFEQAFAYFSIKEFSANVQLYLEGEAQFTFESREAQLLENFAPWGGSFNIKGLVTIGPYMDVTAQVDSIATVSGFFGSGVTISNTNMNNGKTVPLTWMYPPYLEYLPDPTALYAGMYSLDTTVRANRKVSVAAQGSIALTLTPSIAFKVQVDINGLLRTDTHITAAFPNRMTIGVGTSETCTNGLQYRMDYEQKFDLITNTSSLGWDLPTTTIYKTSKQLLAPKCYSFIPDNFTPVNNLESRVTGNATQVPSLQSVRPRADGDDQAPVVNPLFPDPKGSCLVCPRDTYFEDSPCSPLFDEDGIVNDPECEGIAGASSKKRATVPGSAPLRPEYEATLRWFKKERALIEKRTNTKPPFDLCEKYGYDPAQTKWKPTVNVPKLTYYVSSEVIAGKTGGKYKIYGPLDRSDMDNYEFGELKTVSDSKKYGAEHVLEHHTLKDFLVNFVAFMNKPKADSGKKFDNAATPAYAKQYTRASDGWLMAGEWGFCAHFKFWLDMIPLQATWYDSKEYAAPTGALSQTIMKAIPNTEKYGEEMPLLDGQTNSVKEAAWNGNTIDVRRIEKCLKKKPPQYSQAICDMREVLYAIQYHHGIEDILKKQANRIVDFLEGMETAAENFNDKTYAVKPYVRVDIANYFKRWMYEESAAAGRRMAFVLNQYQKEIEETLTGPSNAAGGGTTTGAQQTNKDLLNRVLDLKAAYGEVGEWSYLGNQNPFEDWKDEPPLPRNTYDDPMDIDDGDPMDTDDD</sequence>
<keyword evidence="6 12" id="KW-0147">Chitin-binding</keyword>
<dbReference type="PROSITE" id="PS00026">
    <property type="entry name" value="CHIT_BIND_I_1"/>
    <property type="match status" value="1"/>
</dbReference>
<dbReference type="PROSITE" id="PS51910">
    <property type="entry name" value="GH18_2"/>
    <property type="match status" value="1"/>
</dbReference>
<evidence type="ECO:0000259" key="17">
    <source>
        <dbReference type="PROSITE" id="PS51910"/>
    </source>
</evidence>
<dbReference type="OMA" id="TEHIYEV"/>
<proteinExistence type="inferred from homology"/>
<evidence type="ECO:0000256" key="7">
    <source>
        <dbReference type="ARBA" id="ARBA00022801"/>
    </source>
</evidence>
<evidence type="ECO:0000313" key="19">
    <source>
        <dbReference type="Proteomes" id="UP000007115"/>
    </source>
</evidence>
<evidence type="ECO:0000256" key="12">
    <source>
        <dbReference type="PROSITE-ProRule" id="PRU00261"/>
    </source>
</evidence>
<dbReference type="eggNOG" id="KOG2806">
    <property type="taxonomic scope" value="Eukaryota"/>
</dbReference>
<dbReference type="GO" id="GO:0008843">
    <property type="term" value="F:endochitinase activity"/>
    <property type="evidence" value="ECO:0007669"/>
    <property type="project" value="UniProtKB-EC"/>
</dbReference>
<dbReference type="GeneID" id="25798268"/>
<accession>G9MUY4</accession>
<protein>
    <recommendedName>
        <fullName evidence="4">chitinase</fullName>
        <ecNumber evidence="4">3.2.1.14</ecNumber>
    </recommendedName>
</protein>
<comment type="caution">
    <text evidence="18">The sequence shown here is derived from an EMBL/GenBank/DDBJ whole genome shotgun (WGS) entry which is preliminary data.</text>
</comment>
<evidence type="ECO:0000256" key="15">
    <source>
        <dbReference type="SAM" id="SignalP"/>
    </source>
</evidence>
<dbReference type="GO" id="GO:0000272">
    <property type="term" value="P:polysaccharide catabolic process"/>
    <property type="evidence" value="ECO:0007669"/>
    <property type="project" value="UniProtKB-KW"/>
</dbReference>
<feature type="disulfide bond" evidence="12">
    <location>
        <begin position="86"/>
        <end position="100"/>
    </location>
</feature>
<comment type="subcellular location">
    <subcellularLocation>
        <location evidence="2">Secreted</location>
    </subcellularLocation>
</comment>
<dbReference type="PROSITE" id="PS50941">
    <property type="entry name" value="CHIT_BIND_I_2"/>
    <property type="match status" value="2"/>
</dbReference>
<evidence type="ECO:0000256" key="9">
    <source>
        <dbReference type="ARBA" id="ARBA00023277"/>
    </source>
</evidence>
<keyword evidence="8" id="KW-0146">Chitin degradation</keyword>
<evidence type="ECO:0000256" key="3">
    <source>
        <dbReference type="ARBA" id="ARBA00008682"/>
    </source>
</evidence>
<keyword evidence="9" id="KW-0119">Carbohydrate metabolism</keyword>
<evidence type="ECO:0000256" key="1">
    <source>
        <dbReference type="ARBA" id="ARBA00000822"/>
    </source>
</evidence>
<dbReference type="InterPro" id="IPR001002">
    <property type="entry name" value="Chitin-bd_1"/>
</dbReference>
<feature type="region of interest" description="Disordered" evidence="14">
    <location>
        <begin position="947"/>
        <end position="966"/>
    </location>
</feature>
<evidence type="ECO:0000256" key="8">
    <source>
        <dbReference type="ARBA" id="ARBA00023024"/>
    </source>
</evidence>
<dbReference type="VEuPathDB" id="FungiDB:TRIVIDRAFT_81573"/>
<evidence type="ECO:0000256" key="13">
    <source>
        <dbReference type="RuleBase" id="RU000489"/>
    </source>
</evidence>
<dbReference type="SUPFAM" id="SSF54556">
    <property type="entry name" value="Chitinase insertion domain"/>
    <property type="match status" value="1"/>
</dbReference>
<dbReference type="EC" id="3.2.1.14" evidence="4"/>
<evidence type="ECO:0000256" key="11">
    <source>
        <dbReference type="ARBA" id="ARBA00023326"/>
    </source>
</evidence>
<dbReference type="HOGENOM" id="CLU_001837_2_1_1"/>
<feature type="signal peptide" evidence="15">
    <location>
        <begin position="1"/>
        <end position="35"/>
    </location>
</feature>
<dbReference type="GO" id="GO:0008061">
    <property type="term" value="F:chitin binding"/>
    <property type="evidence" value="ECO:0007669"/>
    <property type="project" value="UniProtKB-UniRule"/>
</dbReference>
<keyword evidence="7 13" id="KW-0378">Hydrolase</keyword>
<comment type="caution">
    <text evidence="12">Lacks conserved residue(s) required for the propagation of feature annotation.</text>
</comment>
<evidence type="ECO:0000313" key="18">
    <source>
        <dbReference type="EMBL" id="EHK21761.1"/>
    </source>
</evidence>
<dbReference type="InterPro" id="IPR001223">
    <property type="entry name" value="Glyco_hydro18_cat"/>
</dbReference>
<dbReference type="InterPro" id="IPR018371">
    <property type="entry name" value="Chitin-binding_1_CS"/>
</dbReference>
<dbReference type="Pfam" id="PF00704">
    <property type="entry name" value="Glyco_hydro_18"/>
    <property type="match status" value="1"/>
</dbReference>
<gene>
    <name evidence="18" type="primary">TVC4</name>
    <name evidence="18" type="ORF">TRIVIDRAFT_81573</name>
</gene>
<organism evidence="18 19">
    <name type="scientific">Hypocrea virens (strain Gv29-8 / FGSC 10586)</name>
    <name type="common">Gliocladium virens</name>
    <name type="synonym">Trichoderma virens</name>
    <dbReference type="NCBI Taxonomy" id="413071"/>
    <lineage>
        <taxon>Eukaryota</taxon>
        <taxon>Fungi</taxon>
        <taxon>Dikarya</taxon>
        <taxon>Ascomycota</taxon>
        <taxon>Pezizomycotina</taxon>
        <taxon>Sordariomycetes</taxon>
        <taxon>Hypocreomycetidae</taxon>
        <taxon>Hypocreales</taxon>
        <taxon>Hypocreaceae</taxon>
        <taxon>Trichoderma</taxon>
    </lineage>
</organism>